<proteinExistence type="predicted"/>
<gene>
    <name evidence="1" type="ORF">FWK35_00032470</name>
</gene>
<sequence length="220" mass="25591">MQKHFTRSRSAIINDYTIDNIVLQRVFETCVLGVTFDSTLSFNEHYLNITKKASSTLGFINRTCNDFMNSDALKILYSSLVRSTLEYNSVVWSPSSVIHIQSFEAIQNRFFRFISYKCYIPRQSHSIYTPLLMKLNMISLAERRKTIDLKFLFKLVNGHLNCPELLSCLKFNVPHCQTISAKMFYIPFLRTNYAHSSPINRLMKLANDIQSIECFLTIIQ</sequence>
<evidence type="ECO:0000313" key="1">
    <source>
        <dbReference type="EMBL" id="KAF0716957.1"/>
    </source>
</evidence>
<accession>A0A6G0W026</accession>
<keyword evidence="2" id="KW-1185">Reference proteome</keyword>
<organism evidence="1 2">
    <name type="scientific">Aphis craccivora</name>
    <name type="common">Cowpea aphid</name>
    <dbReference type="NCBI Taxonomy" id="307492"/>
    <lineage>
        <taxon>Eukaryota</taxon>
        <taxon>Metazoa</taxon>
        <taxon>Ecdysozoa</taxon>
        <taxon>Arthropoda</taxon>
        <taxon>Hexapoda</taxon>
        <taxon>Insecta</taxon>
        <taxon>Pterygota</taxon>
        <taxon>Neoptera</taxon>
        <taxon>Paraneoptera</taxon>
        <taxon>Hemiptera</taxon>
        <taxon>Sternorrhyncha</taxon>
        <taxon>Aphidomorpha</taxon>
        <taxon>Aphidoidea</taxon>
        <taxon>Aphididae</taxon>
        <taxon>Aphidini</taxon>
        <taxon>Aphis</taxon>
        <taxon>Aphis</taxon>
    </lineage>
</organism>
<reference evidence="1 2" key="1">
    <citation type="submission" date="2019-08" db="EMBL/GenBank/DDBJ databases">
        <title>Whole genome of Aphis craccivora.</title>
        <authorList>
            <person name="Voronova N.V."/>
            <person name="Shulinski R.S."/>
            <person name="Bandarenka Y.V."/>
            <person name="Zhorov D.G."/>
            <person name="Warner D."/>
        </authorList>
    </citation>
    <scope>NUCLEOTIDE SEQUENCE [LARGE SCALE GENOMIC DNA]</scope>
    <source>
        <strain evidence="1">180601</strain>
        <tissue evidence="1">Whole Body</tissue>
    </source>
</reference>
<name>A0A6G0W026_APHCR</name>
<protein>
    <recommendedName>
        <fullName evidence="3">RNA-directed DNA polymerase</fullName>
    </recommendedName>
</protein>
<dbReference type="OrthoDB" id="6615090at2759"/>
<dbReference type="Proteomes" id="UP000478052">
    <property type="component" value="Unassembled WGS sequence"/>
</dbReference>
<dbReference type="EMBL" id="VUJU01009905">
    <property type="protein sequence ID" value="KAF0716957.1"/>
    <property type="molecule type" value="Genomic_DNA"/>
</dbReference>
<comment type="caution">
    <text evidence="1">The sequence shown here is derived from an EMBL/GenBank/DDBJ whole genome shotgun (WGS) entry which is preliminary data.</text>
</comment>
<evidence type="ECO:0008006" key="3">
    <source>
        <dbReference type="Google" id="ProtNLM"/>
    </source>
</evidence>
<evidence type="ECO:0000313" key="2">
    <source>
        <dbReference type="Proteomes" id="UP000478052"/>
    </source>
</evidence>
<dbReference type="PANTHER" id="PTHR33332">
    <property type="entry name" value="REVERSE TRANSCRIPTASE DOMAIN-CONTAINING PROTEIN"/>
    <property type="match status" value="1"/>
</dbReference>
<dbReference type="AlphaFoldDB" id="A0A6G0W026"/>
<dbReference type="PRINTS" id="PR01345">
    <property type="entry name" value="CERVTRCPTASE"/>
</dbReference>